<keyword evidence="3" id="KW-1185">Reference proteome</keyword>
<evidence type="ECO:0000313" key="3">
    <source>
        <dbReference type="Proteomes" id="UP000011518"/>
    </source>
</evidence>
<accession>L9L4U2</accession>
<sequence>MKTRPPDWVLPVKQLCDRPPPDQRRYPEPSREAPNYNTHHALRERCGFAPPTPAIAIGLHFPECKGQGDDRK</sequence>
<proteinExistence type="predicted"/>
<dbReference type="AlphaFoldDB" id="L9L4U2"/>
<dbReference type="Proteomes" id="UP000011518">
    <property type="component" value="Unassembled WGS sequence"/>
</dbReference>
<dbReference type="EMBL" id="KB320571">
    <property type="protein sequence ID" value="ELW68422.1"/>
    <property type="molecule type" value="Genomic_DNA"/>
</dbReference>
<gene>
    <name evidence="2" type="ORF">TREES_T100000317</name>
</gene>
<reference evidence="3" key="2">
    <citation type="journal article" date="2013" name="Nat. Commun.">
        <title>Genome of the Chinese tree shrew.</title>
        <authorList>
            <person name="Fan Y."/>
            <person name="Huang Z.Y."/>
            <person name="Cao C.C."/>
            <person name="Chen C.S."/>
            <person name="Chen Y.X."/>
            <person name="Fan D.D."/>
            <person name="He J."/>
            <person name="Hou H.L."/>
            <person name="Hu L."/>
            <person name="Hu X.T."/>
            <person name="Jiang X.T."/>
            <person name="Lai R."/>
            <person name="Lang Y.S."/>
            <person name="Liang B."/>
            <person name="Liao S.G."/>
            <person name="Mu D."/>
            <person name="Ma Y.Y."/>
            <person name="Niu Y.Y."/>
            <person name="Sun X.Q."/>
            <person name="Xia J.Q."/>
            <person name="Xiao J."/>
            <person name="Xiong Z.Q."/>
            <person name="Xu L."/>
            <person name="Yang L."/>
            <person name="Zhang Y."/>
            <person name="Zhao W."/>
            <person name="Zhao X.D."/>
            <person name="Zheng Y.T."/>
            <person name="Zhou J.M."/>
            <person name="Zhu Y.B."/>
            <person name="Zhang G.J."/>
            <person name="Wang J."/>
            <person name="Yao Y.G."/>
        </authorList>
    </citation>
    <scope>NUCLEOTIDE SEQUENCE [LARGE SCALE GENOMIC DNA]</scope>
</reference>
<evidence type="ECO:0000256" key="1">
    <source>
        <dbReference type="SAM" id="MobiDB-lite"/>
    </source>
</evidence>
<dbReference type="InParanoid" id="L9L4U2"/>
<reference evidence="3" key="1">
    <citation type="submission" date="2012-07" db="EMBL/GenBank/DDBJ databases">
        <title>Genome of the Chinese tree shrew, a rising model animal genetically related to primates.</title>
        <authorList>
            <person name="Zhang G."/>
            <person name="Fan Y."/>
            <person name="Yao Y."/>
            <person name="Huang Z."/>
        </authorList>
    </citation>
    <scope>NUCLEOTIDE SEQUENCE [LARGE SCALE GENOMIC DNA]</scope>
</reference>
<feature type="region of interest" description="Disordered" evidence="1">
    <location>
        <begin position="1"/>
        <end position="35"/>
    </location>
</feature>
<name>L9L4U2_TUPCH</name>
<protein>
    <submittedName>
        <fullName evidence="2">Uncharacterized protein</fullName>
    </submittedName>
</protein>
<feature type="compositionally biased region" description="Basic and acidic residues" evidence="1">
    <location>
        <begin position="15"/>
        <end position="31"/>
    </location>
</feature>
<evidence type="ECO:0000313" key="2">
    <source>
        <dbReference type="EMBL" id="ELW68422.1"/>
    </source>
</evidence>
<organism evidence="2 3">
    <name type="scientific">Tupaia chinensis</name>
    <name type="common">Chinese tree shrew</name>
    <name type="synonym">Tupaia belangeri chinensis</name>
    <dbReference type="NCBI Taxonomy" id="246437"/>
    <lineage>
        <taxon>Eukaryota</taxon>
        <taxon>Metazoa</taxon>
        <taxon>Chordata</taxon>
        <taxon>Craniata</taxon>
        <taxon>Vertebrata</taxon>
        <taxon>Euteleostomi</taxon>
        <taxon>Mammalia</taxon>
        <taxon>Eutheria</taxon>
        <taxon>Euarchontoglires</taxon>
        <taxon>Scandentia</taxon>
        <taxon>Tupaiidae</taxon>
        <taxon>Tupaia</taxon>
    </lineage>
</organism>